<evidence type="ECO:0000256" key="1">
    <source>
        <dbReference type="SAM" id="SignalP"/>
    </source>
</evidence>
<dbReference type="Proteomes" id="UP001443914">
    <property type="component" value="Unassembled WGS sequence"/>
</dbReference>
<proteinExistence type="predicted"/>
<feature type="signal peptide" evidence="1">
    <location>
        <begin position="1"/>
        <end position="24"/>
    </location>
</feature>
<sequence length="113" mass="12424">MKMESKMVVTMLVLLAITIVPSSAQDCWTPIAACLNSAKALNYETSAVLPCCPSLNDAIDNELVCFCLAKSDIISQHSGPTIFNSILFTCDNDLTLDELCPWYVYISKLILRS</sequence>
<evidence type="ECO:0000313" key="3">
    <source>
        <dbReference type="Proteomes" id="UP001443914"/>
    </source>
</evidence>
<name>A0AAW1HCR9_SAPOF</name>
<reference evidence="2" key="1">
    <citation type="submission" date="2024-03" db="EMBL/GenBank/DDBJ databases">
        <title>WGS assembly of Saponaria officinalis var. Norfolk2.</title>
        <authorList>
            <person name="Jenkins J."/>
            <person name="Shu S."/>
            <person name="Grimwood J."/>
            <person name="Barry K."/>
            <person name="Goodstein D."/>
            <person name="Schmutz J."/>
            <person name="Leebens-Mack J."/>
            <person name="Osbourn A."/>
        </authorList>
    </citation>
    <scope>NUCLEOTIDE SEQUENCE [LARGE SCALE GENOMIC DNA]</scope>
    <source>
        <strain evidence="2">JIC</strain>
    </source>
</reference>
<feature type="chain" id="PRO_5043609600" description="Bifunctional inhibitor/plant lipid transfer protein/seed storage helical domain-containing protein" evidence="1">
    <location>
        <begin position="25"/>
        <end position="113"/>
    </location>
</feature>
<evidence type="ECO:0000313" key="2">
    <source>
        <dbReference type="EMBL" id="KAK9673809.1"/>
    </source>
</evidence>
<dbReference type="EMBL" id="JBDFQZ010000012">
    <property type="protein sequence ID" value="KAK9673809.1"/>
    <property type="molecule type" value="Genomic_DNA"/>
</dbReference>
<protein>
    <recommendedName>
        <fullName evidence="4">Bifunctional inhibitor/plant lipid transfer protein/seed storage helical domain-containing protein</fullName>
    </recommendedName>
</protein>
<keyword evidence="3" id="KW-1185">Reference proteome</keyword>
<comment type="caution">
    <text evidence="2">The sequence shown here is derived from an EMBL/GenBank/DDBJ whole genome shotgun (WGS) entry which is preliminary data.</text>
</comment>
<accession>A0AAW1HCR9</accession>
<gene>
    <name evidence="2" type="ORF">RND81_12G191600</name>
</gene>
<dbReference type="AlphaFoldDB" id="A0AAW1HCR9"/>
<organism evidence="2 3">
    <name type="scientific">Saponaria officinalis</name>
    <name type="common">Common soapwort</name>
    <name type="synonym">Lychnis saponaria</name>
    <dbReference type="NCBI Taxonomy" id="3572"/>
    <lineage>
        <taxon>Eukaryota</taxon>
        <taxon>Viridiplantae</taxon>
        <taxon>Streptophyta</taxon>
        <taxon>Embryophyta</taxon>
        <taxon>Tracheophyta</taxon>
        <taxon>Spermatophyta</taxon>
        <taxon>Magnoliopsida</taxon>
        <taxon>eudicotyledons</taxon>
        <taxon>Gunneridae</taxon>
        <taxon>Pentapetalae</taxon>
        <taxon>Caryophyllales</taxon>
        <taxon>Caryophyllaceae</taxon>
        <taxon>Caryophylleae</taxon>
        <taxon>Saponaria</taxon>
    </lineage>
</organism>
<evidence type="ECO:0008006" key="4">
    <source>
        <dbReference type="Google" id="ProtNLM"/>
    </source>
</evidence>
<keyword evidence="1" id="KW-0732">Signal</keyword>